<accession>A0ACB7S558</accession>
<gene>
    <name evidence="1" type="ORF">HPB50_024875</name>
</gene>
<comment type="caution">
    <text evidence="1">The sequence shown here is derived from an EMBL/GenBank/DDBJ whole genome shotgun (WGS) entry which is preliminary data.</text>
</comment>
<evidence type="ECO:0000313" key="2">
    <source>
        <dbReference type="Proteomes" id="UP000821845"/>
    </source>
</evidence>
<reference evidence="1" key="1">
    <citation type="submission" date="2020-05" db="EMBL/GenBank/DDBJ databases">
        <title>Large-scale comparative analyses of tick genomes elucidate their genetic diversity and vector capacities.</title>
        <authorList>
            <person name="Jia N."/>
            <person name="Wang J."/>
            <person name="Shi W."/>
            <person name="Du L."/>
            <person name="Sun Y."/>
            <person name="Zhan W."/>
            <person name="Jiang J."/>
            <person name="Wang Q."/>
            <person name="Zhang B."/>
            <person name="Ji P."/>
            <person name="Sakyi L.B."/>
            <person name="Cui X."/>
            <person name="Yuan T."/>
            <person name="Jiang B."/>
            <person name="Yang W."/>
            <person name="Lam T.T.-Y."/>
            <person name="Chang Q."/>
            <person name="Ding S."/>
            <person name="Wang X."/>
            <person name="Zhu J."/>
            <person name="Ruan X."/>
            <person name="Zhao L."/>
            <person name="Wei J."/>
            <person name="Que T."/>
            <person name="Du C."/>
            <person name="Cheng J."/>
            <person name="Dai P."/>
            <person name="Han X."/>
            <person name="Huang E."/>
            <person name="Gao Y."/>
            <person name="Liu J."/>
            <person name="Shao H."/>
            <person name="Ye R."/>
            <person name="Li L."/>
            <person name="Wei W."/>
            <person name="Wang X."/>
            <person name="Wang C."/>
            <person name="Yang T."/>
            <person name="Huo Q."/>
            <person name="Li W."/>
            <person name="Guo W."/>
            <person name="Chen H."/>
            <person name="Zhou L."/>
            <person name="Ni X."/>
            <person name="Tian J."/>
            <person name="Zhou Y."/>
            <person name="Sheng Y."/>
            <person name="Liu T."/>
            <person name="Pan Y."/>
            <person name="Xia L."/>
            <person name="Li J."/>
            <person name="Zhao F."/>
            <person name="Cao W."/>
        </authorList>
    </citation>
    <scope>NUCLEOTIDE SEQUENCE</scope>
    <source>
        <strain evidence="1">Hyas-2018</strain>
    </source>
</reference>
<name>A0ACB7S558_HYAAI</name>
<protein>
    <submittedName>
        <fullName evidence="1">Uncharacterized protein</fullName>
    </submittedName>
</protein>
<proteinExistence type="predicted"/>
<keyword evidence="2" id="KW-1185">Reference proteome</keyword>
<dbReference type="EMBL" id="CM023486">
    <property type="protein sequence ID" value="KAH6929217.1"/>
    <property type="molecule type" value="Genomic_DNA"/>
</dbReference>
<organism evidence="1 2">
    <name type="scientific">Hyalomma asiaticum</name>
    <name type="common">Tick</name>
    <dbReference type="NCBI Taxonomy" id="266040"/>
    <lineage>
        <taxon>Eukaryota</taxon>
        <taxon>Metazoa</taxon>
        <taxon>Ecdysozoa</taxon>
        <taxon>Arthropoda</taxon>
        <taxon>Chelicerata</taxon>
        <taxon>Arachnida</taxon>
        <taxon>Acari</taxon>
        <taxon>Parasitiformes</taxon>
        <taxon>Ixodida</taxon>
        <taxon>Ixodoidea</taxon>
        <taxon>Ixodidae</taxon>
        <taxon>Hyalomminae</taxon>
        <taxon>Hyalomma</taxon>
    </lineage>
</organism>
<sequence length="521" mass="57097">MRTCSPLRRRAKPRRARQSYPGLRRLPLGGVSRLGARLIQVAGQDISSEEETAEFGWLPARSRGSIRGPNNSTSTDESAQASSDQPRSRVRQPVKAQVFKAGRMPPLPTEDIKIVNRPQSALHIIKIGGPVVTAAILQAAKLTDEESSEDTVCPNTQQNIVVVSTPYTDHADRYVRIRSIQVNGVTHEVNAYETAAEHTTKGVIRGIPLTDTPQQIYNNIVTARNPTTLAAEHIASTTTVIIAFDGSDVPYQVRYGSTLLPSSLYRKQIDICYQCGRLGHRMDVCPYPNNKICRGCGARNPAVDHNCDPKCSLCGGPHLTADKSCAARFKTPYVIRKRIGERRATSEAIYQQAGQLIPLHNAISVHSASVKIPVCLSITQQVYQQSPEIPEIAQLKRENATLRDLLTELMQEEAPSTPAAKKRALQEGASGQPCCTRLRPFWDSDGDIPPPPSWPTLIKTPSFGSGTAEVFTRNKLSSINTYANITAAPTLFYSKKPITPLPHSLVIEHSTPLILFARSPP</sequence>
<evidence type="ECO:0000313" key="1">
    <source>
        <dbReference type="EMBL" id="KAH6929217.1"/>
    </source>
</evidence>
<dbReference type="Proteomes" id="UP000821845">
    <property type="component" value="Chromosome 6"/>
</dbReference>